<dbReference type="AlphaFoldDB" id="A0A8T8TF00"/>
<sequence length="217" mass="24631">MFDKALFRPTLKPLSREALAILAQENRSGSESNVRVHPVIEESRWSVQDMSGTIYVFNNFDDFVLDILVARNECATCPAIDRVKVIIRGYRTFSIDGIRCLIHEESAMIEHEASDGEQRRPVTMEELARSLFELEALWSVEDDDDDFGLPFPNEHDRVSAELLPDGSLVVMQEMNDYIIDDYYWSPPRDDGASEFELLAGTSFRHSTATHSSPSTLP</sequence>
<organism evidence="1 2">
    <name type="scientific">Tilletia indica</name>
    <dbReference type="NCBI Taxonomy" id="43049"/>
    <lineage>
        <taxon>Eukaryota</taxon>
        <taxon>Fungi</taxon>
        <taxon>Dikarya</taxon>
        <taxon>Basidiomycota</taxon>
        <taxon>Ustilaginomycotina</taxon>
        <taxon>Exobasidiomycetes</taxon>
        <taxon>Tilletiales</taxon>
        <taxon>Tilletiaceae</taxon>
        <taxon>Tilletia</taxon>
    </lineage>
</organism>
<reference evidence="1" key="1">
    <citation type="submission" date="2016-04" db="EMBL/GenBank/DDBJ databases">
        <authorList>
            <person name="Nguyen H.D."/>
            <person name="Samba Siva P."/>
            <person name="Cullis J."/>
            <person name="Levesque C.A."/>
            <person name="Hambleton S."/>
        </authorList>
    </citation>
    <scope>NUCLEOTIDE SEQUENCE</scope>
    <source>
        <strain evidence="1">DAOMC 236416</strain>
    </source>
</reference>
<evidence type="ECO:0000313" key="2">
    <source>
        <dbReference type="Proteomes" id="UP000077521"/>
    </source>
</evidence>
<proteinExistence type="predicted"/>
<name>A0A8T8TF00_9BASI</name>
<protein>
    <submittedName>
        <fullName evidence="1">Uncharacterized protein</fullName>
    </submittedName>
</protein>
<dbReference type="EMBL" id="LWDF02000041">
    <property type="protein sequence ID" value="KAE8259279.1"/>
    <property type="molecule type" value="Genomic_DNA"/>
</dbReference>
<accession>A0A8T8TF00</accession>
<gene>
    <name evidence="1" type="ORF">A4X13_0g1121</name>
</gene>
<evidence type="ECO:0000313" key="1">
    <source>
        <dbReference type="EMBL" id="KAE8259279.1"/>
    </source>
</evidence>
<reference evidence="1" key="2">
    <citation type="journal article" date="2019" name="IMA Fungus">
        <title>Genome sequencing and comparison of five Tilletia species to identify candidate genes for the detection of regulated species infecting wheat.</title>
        <authorList>
            <person name="Nguyen H.D.T."/>
            <person name="Sultana T."/>
            <person name="Kesanakurti P."/>
            <person name="Hambleton S."/>
        </authorList>
    </citation>
    <scope>NUCLEOTIDE SEQUENCE</scope>
    <source>
        <strain evidence="1">DAOMC 236416</strain>
    </source>
</reference>
<keyword evidence="2" id="KW-1185">Reference proteome</keyword>
<comment type="caution">
    <text evidence="1">The sequence shown here is derived from an EMBL/GenBank/DDBJ whole genome shotgun (WGS) entry which is preliminary data.</text>
</comment>
<dbReference type="Proteomes" id="UP000077521">
    <property type="component" value="Unassembled WGS sequence"/>
</dbReference>